<dbReference type="PANTHER" id="PTHR36536:SF3">
    <property type="entry name" value="UPF0111 PROTEIN HI_1603"/>
    <property type="match status" value="1"/>
</dbReference>
<dbReference type="PANTHER" id="PTHR36536">
    <property type="entry name" value="UPF0111 PROTEIN HI_1603"/>
    <property type="match status" value="1"/>
</dbReference>
<name>A0ABY6HZ17_9ARCH</name>
<proteinExistence type="inferred from homology"/>
<protein>
    <recommendedName>
        <fullName evidence="4">DUF47 family protein</fullName>
    </recommendedName>
</protein>
<accession>A0ABY6HZ17</accession>
<comment type="similarity">
    <text evidence="1">Belongs to the UPF0111 family.</text>
</comment>
<dbReference type="Proteomes" id="UP001208689">
    <property type="component" value="Chromosome"/>
</dbReference>
<evidence type="ECO:0000313" key="3">
    <source>
        <dbReference type="Proteomes" id="UP001208689"/>
    </source>
</evidence>
<organism evidence="2 3">
    <name type="scientific">Candidatus Lokiarchaeum ossiferum</name>
    <dbReference type="NCBI Taxonomy" id="2951803"/>
    <lineage>
        <taxon>Archaea</taxon>
        <taxon>Promethearchaeati</taxon>
        <taxon>Promethearchaeota</taxon>
        <taxon>Promethearchaeia</taxon>
        <taxon>Promethearchaeales</taxon>
        <taxon>Promethearchaeaceae</taxon>
        <taxon>Candidatus Lokiarchaeum</taxon>
    </lineage>
</organism>
<dbReference type="Pfam" id="PF01865">
    <property type="entry name" value="PhoU_div"/>
    <property type="match status" value="1"/>
</dbReference>
<dbReference type="Gene3D" id="1.20.58.220">
    <property type="entry name" value="Phosphate transport system protein phou homolog 2, domain 2"/>
    <property type="match status" value="1"/>
</dbReference>
<evidence type="ECO:0000256" key="1">
    <source>
        <dbReference type="ARBA" id="ARBA00008591"/>
    </source>
</evidence>
<dbReference type="InterPro" id="IPR018445">
    <property type="entry name" value="Put_Phosphate_transp_reg"/>
</dbReference>
<gene>
    <name evidence="2" type="ORF">NEF87_004933</name>
</gene>
<keyword evidence="3" id="KW-1185">Reference proteome</keyword>
<dbReference type="InterPro" id="IPR038078">
    <property type="entry name" value="PhoU-like_sf"/>
</dbReference>
<evidence type="ECO:0008006" key="4">
    <source>
        <dbReference type="Google" id="ProtNLM"/>
    </source>
</evidence>
<evidence type="ECO:0000313" key="2">
    <source>
        <dbReference type="EMBL" id="UYP48648.1"/>
    </source>
</evidence>
<sequence>MKKEKAEKSMRDLFYDNADLVSQSFRTMQDAVVAYCQNKMEIAHEKAKETIAIEKTQDRSRDEIVKRIFSKETMVFSRPDRLKLVESMDSLCDETEIVVRKLLQHNPIAPVEISSGLEDMANNIGKIGSKLQGLIKAVLEDFSKGDEFINQITDIRRDVRDCHWALLEKNYALKPEIYDFIYFKDMIKAIAKVADKAEEFSDGIHGLLCKYAL</sequence>
<dbReference type="EMBL" id="CP104013">
    <property type="protein sequence ID" value="UYP48648.1"/>
    <property type="molecule type" value="Genomic_DNA"/>
</dbReference>
<reference evidence="2" key="1">
    <citation type="submission" date="2022-09" db="EMBL/GenBank/DDBJ databases">
        <title>Actin cytoskeleton and complex cell architecture in an #Asgard archaeon.</title>
        <authorList>
            <person name="Ponce Toledo R.I."/>
            <person name="Schleper C."/>
            <person name="Rodrigues Oliveira T."/>
            <person name="Wollweber F."/>
            <person name="Xu J."/>
            <person name="Rittmann S."/>
            <person name="Klingl A."/>
            <person name="Pilhofer M."/>
        </authorList>
    </citation>
    <scope>NUCLEOTIDE SEQUENCE</scope>
    <source>
        <strain evidence="2">B-35</strain>
    </source>
</reference>
<dbReference type="InterPro" id="IPR002727">
    <property type="entry name" value="DUF47"/>
</dbReference>